<keyword evidence="1" id="KW-0472">Membrane</keyword>
<evidence type="ECO:0000256" key="1">
    <source>
        <dbReference type="SAM" id="Phobius"/>
    </source>
</evidence>
<organism evidence="2 3">
    <name type="scientific">Paramylibacter ulvae</name>
    <dbReference type="NCBI Taxonomy" id="1651968"/>
    <lineage>
        <taxon>Bacteria</taxon>
        <taxon>Pseudomonadati</taxon>
        <taxon>Pseudomonadota</taxon>
        <taxon>Alphaproteobacteria</taxon>
        <taxon>Rhodobacterales</taxon>
        <taxon>Paracoccaceae</taxon>
        <taxon>Paramylibacter</taxon>
    </lineage>
</organism>
<keyword evidence="3" id="KW-1185">Reference proteome</keyword>
<dbReference type="Pfam" id="PF13801">
    <property type="entry name" value="Metal_resist"/>
    <property type="match status" value="1"/>
</dbReference>
<dbReference type="InterPro" id="IPR025961">
    <property type="entry name" value="Metal_resist"/>
</dbReference>
<evidence type="ECO:0000313" key="3">
    <source>
        <dbReference type="Proteomes" id="UP000634455"/>
    </source>
</evidence>
<evidence type="ECO:0000313" key="2">
    <source>
        <dbReference type="EMBL" id="GHA54467.1"/>
    </source>
</evidence>
<dbReference type="RefSeq" id="WP_189640617.1">
    <property type="nucleotide sequence ID" value="NZ_BMZF01000005.1"/>
</dbReference>
<proteinExistence type="predicted"/>
<name>A0ABQ3D4N8_9RHOB</name>
<sequence length="158" mass="17680">MGDQIKHTKNWKKYLLIGSVGLNLIFAGLIVGAVIKGKPEQRSAAPMGNMRAVMSALPDEKRNELRAIFDQNKSKNKFDRAKFRAAAESISKAVEAVPFNRAALEAAFDQQQNMVSVAAKSGSQAFVEVISNMTDEERMVFSKHMRENHKKSKRKKDK</sequence>
<keyword evidence="1" id="KW-1133">Transmembrane helix</keyword>
<comment type="caution">
    <text evidence="2">The sequence shown here is derived from an EMBL/GenBank/DDBJ whole genome shotgun (WGS) entry which is preliminary data.</text>
</comment>
<accession>A0ABQ3D4N8</accession>
<dbReference type="Proteomes" id="UP000634455">
    <property type="component" value="Unassembled WGS sequence"/>
</dbReference>
<feature type="transmembrane region" description="Helical" evidence="1">
    <location>
        <begin position="14"/>
        <end position="35"/>
    </location>
</feature>
<dbReference type="EMBL" id="BMZF01000005">
    <property type="protein sequence ID" value="GHA54467.1"/>
    <property type="molecule type" value="Genomic_DNA"/>
</dbReference>
<reference evidence="3" key="1">
    <citation type="journal article" date="2019" name="Int. J. Syst. Evol. Microbiol.">
        <title>The Global Catalogue of Microorganisms (GCM) 10K type strain sequencing project: providing services to taxonomists for standard genome sequencing and annotation.</title>
        <authorList>
            <consortium name="The Broad Institute Genomics Platform"/>
            <consortium name="The Broad Institute Genome Sequencing Center for Infectious Disease"/>
            <person name="Wu L."/>
            <person name="Ma J."/>
        </authorList>
    </citation>
    <scope>NUCLEOTIDE SEQUENCE [LARGE SCALE GENOMIC DNA]</scope>
    <source>
        <strain evidence="3">KCTC 32465</strain>
    </source>
</reference>
<keyword evidence="1" id="KW-0812">Transmembrane</keyword>
<gene>
    <name evidence="2" type="ORF">GCM10008927_20330</name>
</gene>
<evidence type="ECO:0008006" key="4">
    <source>
        <dbReference type="Google" id="ProtNLM"/>
    </source>
</evidence>
<protein>
    <recommendedName>
        <fullName evidence="4">Zinc resistance-associated protein</fullName>
    </recommendedName>
</protein>